<proteinExistence type="predicted"/>
<dbReference type="EMBL" id="BKCJ010006266">
    <property type="protein sequence ID" value="GEU71210.1"/>
    <property type="molecule type" value="Genomic_DNA"/>
</dbReference>
<gene>
    <name evidence="2" type="ORF">Tci_043188</name>
</gene>
<evidence type="ECO:0008006" key="3">
    <source>
        <dbReference type="Google" id="ProtNLM"/>
    </source>
</evidence>
<dbReference type="PANTHER" id="PTHR11439:SF495">
    <property type="entry name" value="REVERSE TRANSCRIPTASE, RNA-DEPENDENT DNA POLYMERASE-RELATED"/>
    <property type="match status" value="1"/>
</dbReference>
<protein>
    <recommendedName>
        <fullName evidence="3">Retrovirus-related Pol polyprotein from transposon TNT 1-94</fullName>
    </recommendedName>
</protein>
<comment type="caution">
    <text evidence="2">The sequence shown here is derived from an EMBL/GenBank/DDBJ whole genome shotgun (WGS) entry which is preliminary data.</text>
</comment>
<organism evidence="2">
    <name type="scientific">Tanacetum cinerariifolium</name>
    <name type="common">Dalmatian daisy</name>
    <name type="synonym">Chrysanthemum cinerariifolium</name>
    <dbReference type="NCBI Taxonomy" id="118510"/>
    <lineage>
        <taxon>Eukaryota</taxon>
        <taxon>Viridiplantae</taxon>
        <taxon>Streptophyta</taxon>
        <taxon>Embryophyta</taxon>
        <taxon>Tracheophyta</taxon>
        <taxon>Spermatophyta</taxon>
        <taxon>Magnoliopsida</taxon>
        <taxon>eudicotyledons</taxon>
        <taxon>Gunneridae</taxon>
        <taxon>Pentapetalae</taxon>
        <taxon>asterids</taxon>
        <taxon>campanulids</taxon>
        <taxon>Asterales</taxon>
        <taxon>Asteraceae</taxon>
        <taxon>Asteroideae</taxon>
        <taxon>Anthemideae</taxon>
        <taxon>Anthemidinae</taxon>
        <taxon>Tanacetum</taxon>
    </lineage>
</organism>
<feature type="compositionally biased region" description="Polar residues" evidence="1">
    <location>
        <begin position="8"/>
        <end position="17"/>
    </location>
</feature>
<reference evidence="2" key="1">
    <citation type="journal article" date="2019" name="Sci. Rep.">
        <title>Draft genome of Tanacetum cinerariifolium, the natural source of mosquito coil.</title>
        <authorList>
            <person name="Yamashiro T."/>
            <person name="Shiraishi A."/>
            <person name="Satake H."/>
            <person name="Nakayama K."/>
        </authorList>
    </citation>
    <scope>NUCLEOTIDE SEQUENCE</scope>
</reference>
<evidence type="ECO:0000256" key="1">
    <source>
        <dbReference type="SAM" id="MobiDB-lite"/>
    </source>
</evidence>
<dbReference type="PANTHER" id="PTHR11439">
    <property type="entry name" value="GAG-POL-RELATED RETROTRANSPOSON"/>
    <property type="match status" value="1"/>
</dbReference>
<evidence type="ECO:0000313" key="2">
    <source>
        <dbReference type="EMBL" id="GEU71210.1"/>
    </source>
</evidence>
<dbReference type="AlphaFoldDB" id="A0A6L2MC17"/>
<dbReference type="CDD" id="cd09272">
    <property type="entry name" value="RNase_HI_RT_Ty1"/>
    <property type="match status" value="1"/>
</dbReference>
<name>A0A6L2MC17_TANCI</name>
<sequence>MDVKSAFLNDSNGTPNNLGPDFNGKAVNETQDRNSNYAGCNMDRKSTSAKAEYVVVAGCCANILWMKSQLTNYDIIYEKVPIFCDNTSAIAISNNPVLHSRTKHIDIRYHFIKDHILKWDIELHFIPTQYQLADNFTKPLDEPTFKKLIVKLGYNGEIRAKGTLKKSCLPPRWRFISLLLEHMAPKYDREELTINPSQAIYNQYVPVDSKAPKYSSPTKEAPQGKTHEAKSGLKRKRSLKHTSESTTEASKSHSGHSKKETKFSLAKDTSPSHPLPLTPVVGEMHKEAQQAAGGPTSLGATSEDEAHPQLSSDSTAKADPDISTSNDFVPQQHDTRSAFFTPDSPTDEPIIISDESEKDEEVAKDKDTEDTSLPVEFLNLPNQVSLVQEKLQTLDLLLSILHKVINTLNRFSTMVDNTSGAPSMNVPLACQATASPAKREKNTKDVGTNLKDELIGLLGKDVVTQYYTKKLLLINIMARC</sequence>
<feature type="region of interest" description="Disordered" evidence="1">
    <location>
        <begin position="211"/>
        <end position="370"/>
    </location>
</feature>
<accession>A0A6L2MC17</accession>
<feature type="region of interest" description="Disordered" evidence="1">
    <location>
        <begin position="1"/>
        <end position="26"/>
    </location>
</feature>